<dbReference type="PROSITE" id="PS50043">
    <property type="entry name" value="HTH_LUXR_2"/>
    <property type="match status" value="1"/>
</dbReference>
<dbReference type="InterPro" id="IPR001789">
    <property type="entry name" value="Sig_transdc_resp-reg_receiver"/>
</dbReference>
<dbReference type="Pfam" id="PF00196">
    <property type="entry name" value="GerE"/>
    <property type="match status" value="1"/>
</dbReference>
<dbReference type="PROSITE" id="PS50110">
    <property type="entry name" value="RESPONSE_REGULATORY"/>
    <property type="match status" value="1"/>
</dbReference>
<protein>
    <submittedName>
        <fullName evidence="6">Transcriptional regulatory protein RcsB</fullName>
    </submittedName>
</protein>
<dbReference type="InterPro" id="IPR016032">
    <property type="entry name" value="Sig_transdc_resp-reg_C-effctor"/>
</dbReference>
<keyword evidence="1 3" id="KW-0597">Phosphoprotein</keyword>
<evidence type="ECO:0000256" key="1">
    <source>
        <dbReference type="ARBA" id="ARBA00022553"/>
    </source>
</evidence>
<dbReference type="RefSeq" id="WP_187673385.1">
    <property type="nucleotide sequence ID" value="NZ_CAJFCI010000080.1"/>
</dbReference>
<dbReference type="InterPro" id="IPR000792">
    <property type="entry name" value="Tscrpt_reg_LuxR_C"/>
</dbReference>
<dbReference type="GO" id="GO:0003677">
    <property type="term" value="F:DNA binding"/>
    <property type="evidence" value="ECO:0007669"/>
    <property type="project" value="UniProtKB-KW"/>
</dbReference>
<evidence type="ECO:0000313" key="7">
    <source>
        <dbReference type="Proteomes" id="UP000583387"/>
    </source>
</evidence>
<dbReference type="Pfam" id="PF00072">
    <property type="entry name" value="Response_reg"/>
    <property type="match status" value="1"/>
</dbReference>
<evidence type="ECO:0000259" key="5">
    <source>
        <dbReference type="PROSITE" id="PS50110"/>
    </source>
</evidence>
<dbReference type="Gene3D" id="3.40.50.2300">
    <property type="match status" value="1"/>
</dbReference>
<dbReference type="Proteomes" id="UP000583387">
    <property type="component" value="Unassembled WGS sequence"/>
</dbReference>
<organism evidence="6 7">
    <name type="scientific">Zestomonas carbonaria</name>
    <dbReference type="NCBI Taxonomy" id="2762745"/>
    <lineage>
        <taxon>Bacteria</taxon>
        <taxon>Pseudomonadati</taxon>
        <taxon>Pseudomonadota</taxon>
        <taxon>Gammaproteobacteria</taxon>
        <taxon>Pseudomonadales</taxon>
        <taxon>Pseudomonadaceae</taxon>
        <taxon>Zestomonas</taxon>
    </lineage>
</organism>
<dbReference type="GO" id="GO:0006355">
    <property type="term" value="P:regulation of DNA-templated transcription"/>
    <property type="evidence" value="ECO:0007669"/>
    <property type="project" value="InterPro"/>
</dbReference>
<dbReference type="SUPFAM" id="SSF52172">
    <property type="entry name" value="CheY-like"/>
    <property type="match status" value="1"/>
</dbReference>
<dbReference type="InterPro" id="IPR036388">
    <property type="entry name" value="WH-like_DNA-bd_sf"/>
</dbReference>
<dbReference type="SUPFAM" id="SSF46894">
    <property type="entry name" value="C-terminal effector domain of the bipartite response regulators"/>
    <property type="match status" value="1"/>
</dbReference>
<keyword evidence="2" id="KW-0238">DNA-binding</keyword>
<evidence type="ECO:0000313" key="6">
    <source>
        <dbReference type="EMBL" id="CAD5110091.1"/>
    </source>
</evidence>
<reference evidence="6 7" key="1">
    <citation type="submission" date="2020-08" db="EMBL/GenBank/DDBJ databases">
        <authorList>
            <person name="Criscuolo A."/>
        </authorList>
    </citation>
    <scope>NUCLEOTIDE SEQUENCE [LARGE SCALE GENOMIC DNA]</scope>
    <source>
        <strain evidence="6">CIP111764</strain>
    </source>
</reference>
<dbReference type="AlphaFoldDB" id="A0A7U7IBN0"/>
<feature type="modified residue" description="4-aspartylphosphate" evidence="3">
    <location>
        <position position="56"/>
    </location>
</feature>
<dbReference type="InterPro" id="IPR011006">
    <property type="entry name" value="CheY-like_superfamily"/>
</dbReference>
<dbReference type="EMBL" id="CAJFCI010000080">
    <property type="protein sequence ID" value="CAD5110091.1"/>
    <property type="molecule type" value="Genomic_DNA"/>
</dbReference>
<dbReference type="PANTHER" id="PTHR43214">
    <property type="entry name" value="TWO-COMPONENT RESPONSE REGULATOR"/>
    <property type="match status" value="1"/>
</dbReference>
<dbReference type="Gene3D" id="1.10.10.10">
    <property type="entry name" value="Winged helix-like DNA-binding domain superfamily/Winged helix DNA-binding domain"/>
    <property type="match status" value="1"/>
</dbReference>
<dbReference type="InterPro" id="IPR058245">
    <property type="entry name" value="NreC/VraR/RcsB-like_REC"/>
</dbReference>
<dbReference type="CDD" id="cd17535">
    <property type="entry name" value="REC_NarL-like"/>
    <property type="match status" value="1"/>
</dbReference>
<sequence length="216" mass="23609">MERIRVVLADDHPVVLAGVREIVERDERFEVMGEARNSSELVNLCREVGPQLLVTDYSMPGDGTYGDGIKLIGYLLRNFPDTRILVFTMISNSLVLSSLYELGVFGVVLKSGGVNELHAALNAMLHRQPYSGPGVSSVLGAASGKDDLQTRISGLSLKEYEVLRHFVSGLPVCDVARVLNRSAKTVSAQKISAMRKLEVKSDQTLLAFCAQAKLFQ</sequence>
<dbReference type="InterPro" id="IPR039420">
    <property type="entry name" value="WalR-like"/>
</dbReference>
<proteinExistence type="predicted"/>
<evidence type="ECO:0000256" key="3">
    <source>
        <dbReference type="PROSITE-ProRule" id="PRU00169"/>
    </source>
</evidence>
<evidence type="ECO:0000259" key="4">
    <source>
        <dbReference type="PROSITE" id="PS50043"/>
    </source>
</evidence>
<feature type="domain" description="Response regulatory" evidence="5">
    <location>
        <begin position="5"/>
        <end position="125"/>
    </location>
</feature>
<accession>A0A7U7IBN0</accession>
<evidence type="ECO:0000256" key="2">
    <source>
        <dbReference type="ARBA" id="ARBA00023125"/>
    </source>
</evidence>
<feature type="domain" description="HTH luxR-type" evidence="4">
    <location>
        <begin position="148"/>
        <end position="213"/>
    </location>
</feature>
<dbReference type="CDD" id="cd06170">
    <property type="entry name" value="LuxR_C_like"/>
    <property type="match status" value="1"/>
</dbReference>
<dbReference type="SMART" id="SM00448">
    <property type="entry name" value="REC"/>
    <property type="match status" value="1"/>
</dbReference>
<comment type="caution">
    <text evidence="6">The sequence shown here is derived from an EMBL/GenBank/DDBJ whole genome shotgun (WGS) entry which is preliminary data.</text>
</comment>
<dbReference type="PROSITE" id="PS00622">
    <property type="entry name" value="HTH_LUXR_1"/>
    <property type="match status" value="1"/>
</dbReference>
<gene>
    <name evidence="6" type="primary">rcsB_2</name>
    <name evidence="6" type="ORF">PSEWESI4_04407</name>
</gene>
<dbReference type="PANTHER" id="PTHR43214:SF17">
    <property type="entry name" value="TRANSCRIPTIONAL REGULATORY PROTEIN RCSB"/>
    <property type="match status" value="1"/>
</dbReference>
<dbReference type="GO" id="GO:0000160">
    <property type="term" value="P:phosphorelay signal transduction system"/>
    <property type="evidence" value="ECO:0007669"/>
    <property type="project" value="InterPro"/>
</dbReference>
<name>A0A7U7IBN0_9GAMM</name>
<keyword evidence="7" id="KW-1185">Reference proteome</keyword>
<dbReference type="SMART" id="SM00421">
    <property type="entry name" value="HTH_LUXR"/>
    <property type="match status" value="1"/>
</dbReference>